<name>A0ABP0DSR0_9PEZI</name>
<dbReference type="Proteomes" id="UP001642501">
    <property type="component" value="Unassembled WGS sequence"/>
</dbReference>
<dbReference type="EMBL" id="CAWUOM010000066">
    <property type="protein sequence ID" value="CAK7270002.1"/>
    <property type="molecule type" value="Genomic_DNA"/>
</dbReference>
<organism evidence="2 3">
    <name type="scientific">Sporothrix epigloea</name>
    <dbReference type="NCBI Taxonomy" id="1892477"/>
    <lineage>
        <taxon>Eukaryota</taxon>
        <taxon>Fungi</taxon>
        <taxon>Dikarya</taxon>
        <taxon>Ascomycota</taxon>
        <taxon>Pezizomycotina</taxon>
        <taxon>Sordariomycetes</taxon>
        <taxon>Sordariomycetidae</taxon>
        <taxon>Ophiostomatales</taxon>
        <taxon>Ophiostomataceae</taxon>
        <taxon>Sporothrix</taxon>
    </lineage>
</organism>
<reference evidence="2 3" key="1">
    <citation type="submission" date="2024-01" db="EMBL/GenBank/DDBJ databases">
        <authorList>
            <person name="Allen C."/>
            <person name="Tagirdzhanova G."/>
        </authorList>
    </citation>
    <scope>NUCLEOTIDE SEQUENCE [LARGE SCALE GENOMIC DNA]</scope>
    <source>
        <strain evidence="2 3">CBS 573.63</strain>
    </source>
</reference>
<keyword evidence="3" id="KW-1185">Reference proteome</keyword>
<feature type="compositionally biased region" description="Polar residues" evidence="1">
    <location>
        <begin position="18"/>
        <end position="27"/>
    </location>
</feature>
<proteinExistence type="predicted"/>
<feature type="compositionally biased region" description="Low complexity" evidence="1">
    <location>
        <begin position="83"/>
        <end position="95"/>
    </location>
</feature>
<feature type="region of interest" description="Disordered" evidence="1">
    <location>
        <begin position="1"/>
        <end position="28"/>
    </location>
</feature>
<gene>
    <name evidence="2" type="ORF">SEPCBS57363_003883</name>
</gene>
<comment type="caution">
    <text evidence="2">The sequence shown here is derived from an EMBL/GenBank/DDBJ whole genome shotgun (WGS) entry which is preliminary data.</text>
</comment>
<feature type="compositionally biased region" description="Low complexity" evidence="1">
    <location>
        <begin position="1"/>
        <end position="17"/>
    </location>
</feature>
<feature type="compositionally biased region" description="Low complexity" evidence="1">
    <location>
        <begin position="112"/>
        <end position="123"/>
    </location>
</feature>
<sequence length="157" mass="16679">MAPSASHHSSNSAGNTTPNGNGSSTYRRATDLLNHVVYLSSFATSPIMASRRSSSPHPSSGNLSSSSPAAVGADRSRNGGSGSSENSNQRSRSNGTSIEAYRRRNIDEVFGSSPSSSHISSSLEDLHSHHPCSANYYSFPSFDMYEDSQTKEEDLDG</sequence>
<evidence type="ECO:0000256" key="1">
    <source>
        <dbReference type="SAM" id="MobiDB-lite"/>
    </source>
</evidence>
<feature type="region of interest" description="Disordered" evidence="1">
    <location>
        <begin position="48"/>
        <end position="127"/>
    </location>
</feature>
<protein>
    <submittedName>
        <fullName evidence="2">Uncharacterized protein</fullName>
    </submittedName>
</protein>
<feature type="compositionally biased region" description="Low complexity" evidence="1">
    <location>
        <begin position="50"/>
        <end position="68"/>
    </location>
</feature>
<accession>A0ABP0DSR0</accession>
<evidence type="ECO:0000313" key="2">
    <source>
        <dbReference type="EMBL" id="CAK7270002.1"/>
    </source>
</evidence>
<evidence type="ECO:0000313" key="3">
    <source>
        <dbReference type="Proteomes" id="UP001642501"/>
    </source>
</evidence>